<protein>
    <recommendedName>
        <fullName evidence="4">Secreted protein</fullName>
    </recommendedName>
</protein>
<evidence type="ECO:0000313" key="3">
    <source>
        <dbReference type="EMBL" id="MBA4629670.1"/>
    </source>
</evidence>
<name>A0A7C8YZC8_OPUST</name>
<dbReference type="EMBL" id="GISG01070378">
    <property type="protein sequence ID" value="MBA4629670.1"/>
    <property type="molecule type" value="Transcribed_RNA"/>
</dbReference>
<accession>A0A7C8YZC8</accession>
<evidence type="ECO:0008006" key="4">
    <source>
        <dbReference type="Google" id="ProtNLM"/>
    </source>
</evidence>
<keyword evidence="1" id="KW-0812">Transmembrane</keyword>
<dbReference type="AlphaFoldDB" id="A0A7C8YZC8"/>
<evidence type="ECO:0000256" key="1">
    <source>
        <dbReference type="SAM" id="Phobius"/>
    </source>
</evidence>
<feature type="transmembrane region" description="Helical" evidence="1">
    <location>
        <begin position="50"/>
        <end position="71"/>
    </location>
</feature>
<keyword evidence="1" id="KW-1133">Transmembrane helix</keyword>
<feature type="signal peptide" evidence="2">
    <location>
        <begin position="1"/>
        <end position="17"/>
    </location>
</feature>
<reference evidence="3" key="1">
    <citation type="journal article" date="2013" name="J. Plant Res.">
        <title>Effect of fungi and light on seed germination of three Opuntia species from semiarid lands of central Mexico.</title>
        <authorList>
            <person name="Delgado-Sanchez P."/>
            <person name="Jimenez-Bremont J.F."/>
            <person name="Guerrero-Gonzalez Mde L."/>
            <person name="Flores J."/>
        </authorList>
    </citation>
    <scope>NUCLEOTIDE SEQUENCE</scope>
    <source>
        <tissue evidence="3">Cladode</tissue>
    </source>
</reference>
<keyword evidence="2" id="KW-0732">Signal</keyword>
<feature type="chain" id="PRO_5027858495" description="Secreted protein" evidence="2">
    <location>
        <begin position="18"/>
        <end position="102"/>
    </location>
</feature>
<keyword evidence="1" id="KW-0472">Membrane</keyword>
<organism evidence="3">
    <name type="scientific">Opuntia streptacantha</name>
    <name type="common">Prickly pear cactus</name>
    <name type="synonym">Opuntia cardona</name>
    <dbReference type="NCBI Taxonomy" id="393608"/>
    <lineage>
        <taxon>Eukaryota</taxon>
        <taxon>Viridiplantae</taxon>
        <taxon>Streptophyta</taxon>
        <taxon>Embryophyta</taxon>
        <taxon>Tracheophyta</taxon>
        <taxon>Spermatophyta</taxon>
        <taxon>Magnoliopsida</taxon>
        <taxon>eudicotyledons</taxon>
        <taxon>Gunneridae</taxon>
        <taxon>Pentapetalae</taxon>
        <taxon>Caryophyllales</taxon>
        <taxon>Cactineae</taxon>
        <taxon>Cactaceae</taxon>
        <taxon>Opuntioideae</taxon>
        <taxon>Opuntia</taxon>
    </lineage>
</organism>
<reference evidence="3" key="2">
    <citation type="submission" date="2020-07" db="EMBL/GenBank/DDBJ databases">
        <authorList>
            <person name="Vera ALvarez R."/>
            <person name="Arias-Moreno D.M."/>
            <person name="Jimenez-Jacinto V."/>
            <person name="Jimenez-Bremont J.F."/>
            <person name="Swaminathan K."/>
            <person name="Moose S.P."/>
            <person name="Guerrero-Gonzalez M.L."/>
            <person name="Marino-Ramirez L."/>
            <person name="Landsman D."/>
            <person name="Rodriguez-Kessler M."/>
            <person name="Delgado-Sanchez P."/>
        </authorList>
    </citation>
    <scope>NUCLEOTIDE SEQUENCE</scope>
    <source>
        <tissue evidence="3">Cladode</tissue>
    </source>
</reference>
<sequence length="102" mass="10773">MRFGLLWAAVLSAKTAARLTCLSSSLISIRNDEISGYSISSIFSGLSTRAYLMAVTTVTLVNAAVLVVRILKAGTSLIGSMRAILPRHSATTLRTPSSSLSQ</sequence>
<proteinExistence type="predicted"/>
<evidence type="ECO:0000256" key="2">
    <source>
        <dbReference type="SAM" id="SignalP"/>
    </source>
</evidence>